<reference evidence="2 3" key="1">
    <citation type="journal article" date="2003" name="Int. J. Syst. Evol. Microbiol.">
        <title>Virgibacillus carmonensis sp. nov., Virgibacillus necropolis sp. nov. and Virgibacillus picturae sp. nov., three novel species isolated from deteriorated mural paintings, transfer of the species of the genus salibacillus to Virgibacillus, as Virgibacillus marismortui comb. nov. and Virgibacillus salexigens comb. nov., and emended description of the genus Virgibacillus.</title>
        <authorList>
            <person name="Heyrman J."/>
            <person name="Logan N.A."/>
            <person name="Busse H.J."/>
            <person name="Balcaen A."/>
            <person name="Lebbe L."/>
            <person name="Rodriguez-Diaz M."/>
            <person name="Swings J."/>
            <person name="De Vos P."/>
        </authorList>
    </citation>
    <scope>NUCLEOTIDE SEQUENCE [LARGE SCALE GENOMIC DNA]</scope>
    <source>
        <strain evidence="2 3">LMG 19488</strain>
    </source>
</reference>
<protein>
    <submittedName>
        <fullName evidence="2">DNA-binding protein</fullName>
    </submittedName>
</protein>
<keyword evidence="1" id="KW-0472">Membrane</keyword>
<keyword evidence="3" id="KW-1185">Reference proteome</keyword>
<dbReference type="AlphaFoldDB" id="A0A221MH00"/>
<evidence type="ECO:0000313" key="3">
    <source>
        <dbReference type="Proteomes" id="UP000204391"/>
    </source>
</evidence>
<dbReference type="Proteomes" id="UP000204391">
    <property type="component" value="Chromosome"/>
</dbReference>
<keyword evidence="1" id="KW-1133">Transmembrane helix</keyword>
<gene>
    <name evidence="2" type="ORF">CFK40_18875</name>
</gene>
<accession>A0A221MH00</accession>
<dbReference type="KEGG" id="vne:CFK40_18875"/>
<sequence>MTGILLTAILSFILYVVLSIILIVKNKIKKKRKITTQHAAFIFALLFIIASIANYFILLPITIPNMVIANLVIAVIGIFLLYGMTQTPGKNKRSGPFEAALGLVVILAVLALPTIFVLGIFTLDNSYESINQNEVEEAKPLSKDDTPISVSPEFARNKTQKSMSVIPNTQFYDLGKLQVQTLENDVVFVGPVEFTSFWKWFRGKETEGYFTISATNVNAQPEFVESKMEYTNSSYFNKNIERVIYGAYPSYIRSGEAQIEVDKNGKPWYVQTLYKPIGITNKPDLQDLKVAIVDPVEGDVKLYATSEAPDFVDGSVSSEMATDVNEYFGKYVHGWLNSIFGKKDVKIPNESGTESSVTPIFDENGDMFYFTDMTSPKENIDSALGYTLINARTGDLTYYNSKKNSGIMDSTGAKEIVDKEFPEKNWKGSMPVLYNIDGNPTWIVNVLDPNGLFKKYAYIKASDSDFVVFGDTARETLEAYRLQLLQDPSNVSSSGETPLQKRSGEVNRVLVTTQNNGQVVQFLLKGDKTIYTITAGKAPLALFLQAGDNVQLEANIRDNGTGIVETISIDGLTE</sequence>
<dbReference type="OrthoDB" id="3169575at2"/>
<name>A0A221MH00_9BACI</name>
<keyword evidence="1" id="KW-0812">Transmembrane</keyword>
<dbReference type="RefSeq" id="WP_089533922.1">
    <property type="nucleotide sequence ID" value="NZ_CP022437.1"/>
</dbReference>
<feature type="transmembrane region" description="Helical" evidence="1">
    <location>
        <begin position="63"/>
        <end position="85"/>
    </location>
</feature>
<feature type="transmembrane region" description="Helical" evidence="1">
    <location>
        <begin position="6"/>
        <end position="24"/>
    </location>
</feature>
<evidence type="ECO:0000256" key="1">
    <source>
        <dbReference type="SAM" id="Phobius"/>
    </source>
</evidence>
<feature type="transmembrane region" description="Helical" evidence="1">
    <location>
        <begin position="97"/>
        <end position="123"/>
    </location>
</feature>
<proteinExistence type="predicted"/>
<evidence type="ECO:0000313" key="2">
    <source>
        <dbReference type="EMBL" id="ASN06927.1"/>
    </source>
</evidence>
<organism evidence="2 3">
    <name type="scientific">Virgibacillus necropolis</name>
    <dbReference type="NCBI Taxonomy" id="163877"/>
    <lineage>
        <taxon>Bacteria</taxon>
        <taxon>Bacillati</taxon>
        <taxon>Bacillota</taxon>
        <taxon>Bacilli</taxon>
        <taxon>Bacillales</taxon>
        <taxon>Bacillaceae</taxon>
        <taxon>Virgibacillus</taxon>
    </lineage>
</organism>
<feature type="transmembrane region" description="Helical" evidence="1">
    <location>
        <begin position="36"/>
        <end position="57"/>
    </location>
</feature>
<keyword evidence="2" id="KW-0238">DNA-binding</keyword>
<dbReference type="EMBL" id="CP022437">
    <property type="protein sequence ID" value="ASN06927.1"/>
    <property type="molecule type" value="Genomic_DNA"/>
</dbReference>
<dbReference type="GO" id="GO:0003677">
    <property type="term" value="F:DNA binding"/>
    <property type="evidence" value="ECO:0007669"/>
    <property type="project" value="UniProtKB-KW"/>
</dbReference>